<dbReference type="Proteomes" id="UP000029082">
    <property type="component" value="Unassembled WGS sequence"/>
</dbReference>
<sequence length="343" mass="36637">MHIRTRIARSFGCLLACAMMLGVGACGAQTVKPVQDAQGATMYPVKINEAFQSLLYLPLYVAKDKGLFAKHGIVIDGAIGNSGTGGAALTTVLRGDAGFALGGPENVAYMNARGGKTVSVSTAANSAPTWIVSRDGTPLKSVADLKGHSVSVSAPGTTTNTLLKEGLKAAGMTYGKDVRVHEVQQGSEISTVVTGRTQYAIANEPYISQSLEKGLHIVYSWTSVYPEYAYSTFMTSRAFVEKNPQVVQRFVASINDALHYIHGDRRGSIAVARAWFPALQPSVLSAAVQRMIDSNVYPESALITPQAMRTAMRRQINAGNLKAMPEYTNVVNPLFATRAESKS</sequence>
<feature type="domain" description="SsuA/THI5-like" evidence="5">
    <location>
        <begin position="57"/>
        <end position="262"/>
    </location>
</feature>
<dbReference type="Pfam" id="PF09084">
    <property type="entry name" value="NMT1"/>
    <property type="match status" value="1"/>
</dbReference>
<dbReference type="GO" id="GO:0042597">
    <property type="term" value="C:periplasmic space"/>
    <property type="evidence" value="ECO:0007669"/>
    <property type="project" value="UniProtKB-SubCell"/>
</dbReference>
<comment type="similarity">
    <text evidence="2">Belongs to the bacterial solute-binding protein SsuA/TauA family.</text>
</comment>
<reference evidence="6 7" key="1">
    <citation type="submission" date="2014-03" db="EMBL/GenBank/DDBJ databases">
        <title>Genomics of Bifidobacteria.</title>
        <authorList>
            <person name="Ventura M."/>
            <person name="Milani C."/>
            <person name="Lugli G.A."/>
        </authorList>
    </citation>
    <scope>NUCLEOTIDE SEQUENCE [LARGE SCALE GENOMIC DNA]</scope>
    <source>
        <strain evidence="6 7">DSM 21395</strain>
    </source>
</reference>
<dbReference type="eggNOG" id="COG0715">
    <property type="taxonomic scope" value="Bacteria"/>
</dbReference>
<organism evidence="6 7">
    <name type="scientific">Bifidobacterium mongoliense DSM 21395</name>
    <dbReference type="NCBI Taxonomy" id="1437603"/>
    <lineage>
        <taxon>Bacteria</taxon>
        <taxon>Bacillati</taxon>
        <taxon>Actinomycetota</taxon>
        <taxon>Actinomycetes</taxon>
        <taxon>Bifidobacteriales</taxon>
        <taxon>Bifidobacteriaceae</taxon>
        <taxon>Bifidobacterium</taxon>
    </lineage>
</organism>
<comment type="subcellular location">
    <subcellularLocation>
        <location evidence="1">Periplasm</location>
    </subcellularLocation>
</comment>
<dbReference type="SUPFAM" id="SSF53850">
    <property type="entry name" value="Periplasmic binding protein-like II"/>
    <property type="match status" value="1"/>
</dbReference>
<evidence type="ECO:0000259" key="5">
    <source>
        <dbReference type="Pfam" id="PF09084"/>
    </source>
</evidence>
<dbReference type="OrthoDB" id="174578at2"/>
<evidence type="ECO:0000313" key="6">
    <source>
        <dbReference type="EMBL" id="KFI79224.1"/>
    </source>
</evidence>
<dbReference type="STRING" id="1437603.GCA_000771525_01300"/>
<dbReference type="EMBL" id="JGZE01000002">
    <property type="protein sequence ID" value="KFI79224.1"/>
    <property type="molecule type" value="Genomic_DNA"/>
</dbReference>
<keyword evidence="3 4" id="KW-0732">Signal</keyword>
<evidence type="ECO:0000256" key="2">
    <source>
        <dbReference type="ARBA" id="ARBA00010742"/>
    </source>
</evidence>
<evidence type="ECO:0000256" key="1">
    <source>
        <dbReference type="ARBA" id="ARBA00004418"/>
    </source>
</evidence>
<dbReference type="PANTHER" id="PTHR30024:SF47">
    <property type="entry name" value="TAURINE-BINDING PERIPLASMIC PROTEIN"/>
    <property type="match status" value="1"/>
</dbReference>
<proteinExistence type="inferred from homology"/>
<evidence type="ECO:0000256" key="4">
    <source>
        <dbReference type="SAM" id="SignalP"/>
    </source>
</evidence>
<evidence type="ECO:0000256" key="3">
    <source>
        <dbReference type="ARBA" id="ARBA00022729"/>
    </source>
</evidence>
<dbReference type="PANTHER" id="PTHR30024">
    <property type="entry name" value="ALIPHATIC SULFONATES-BINDING PROTEIN-RELATED"/>
    <property type="match status" value="1"/>
</dbReference>
<accession>A0A087C7H4</accession>
<name>A0A087C7H4_9BIFI</name>
<gene>
    <name evidence="6" type="ORF">BMON_0422</name>
</gene>
<feature type="chain" id="PRO_5039035207" evidence="4">
    <location>
        <begin position="29"/>
        <end position="343"/>
    </location>
</feature>
<keyword evidence="7" id="KW-1185">Reference proteome</keyword>
<comment type="caution">
    <text evidence="6">The sequence shown here is derived from an EMBL/GenBank/DDBJ whole genome shotgun (WGS) entry which is preliminary data.</text>
</comment>
<dbReference type="AlphaFoldDB" id="A0A087C7H4"/>
<feature type="signal peptide" evidence="4">
    <location>
        <begin position="1"/>
        <end position="28"/>
    </location>
</feature>
<dbReference type="GeneID" id="93094372"/>
<protein>
    <submittedName>
        <fullName evidence="6">ABC transporter substrate-binding protein</fullName>
    </submittedName>
</protein>
<evidence type="ECO:0000313" key="7">
    <source>
        <dbReference type="Proteomes" id="UP000029082"/>
    </source>
</evidence>
<dbReference type="PROSITE" id="PS51257">
    <property type="entry name" value="PROKAR_LIPOPROTEIN"/>
    <property type="match status" value="1"/>
</dbReference>
<dbReference type="Gene3D" id="3.40.190.10">
    <property type="entry name" value="Periplasmic binding protein-like II"/>
    <property type="match status" value="2"/>
</dbReference>
<dbReference type="InterPro" id="IPR015168">
    <property type="entry name" value="SsuA/THI5"/>
</dbReference>
<dbReference type="RefSeq" id="WP_051917767.1">
    <property type="nucleotide sequence ID" value="NZ_JDUO01000004.1"/>
</dbReference>